<accession>A0A1B7NDR3</accession>
<dbReference type="Proteomes" id="UP000092154">
    <property type="component" value="Unassembled WGS sequence"/>
</dbReference>
<evidence type="ECO:0000313" key="3">
    <source>
        <dbReference type="EMBL" id="OAX42874.1"/>
    </source>
</evidence>
<organism evidence="3 4">
    <name type="scientific">Rhizopogon vinicolor AM-OR11-026</name>
    <dbReference type="NCBI Taxonomy" id="1314800"/>
    <lineage>
        <taxon>Eukaryota</taxon>
        <taxon>Fungi</taxon>
        <taxon>Dikarya</taxon>
        <taxon>Basidiomycota</taxon>
        <taxon>Agaricomycotina</taxon>
        <taxon>Agaricomycetes</taxon>
        <taxon>Agaricomycetidae</taxon>
        <taxon>Boletales</taxon>
        <taxon>Suillineae</taxon>
        <taxon>Rhizopogonaceae</taxon>
        <taxon>Rhizopogon</taxon>
    </lineage>
</organism>
<feature type="region of interest" description="Disordered" evidence="1">
    <location>
        <begin position="36"/>
        <end position="61"/>
    </location>
</feature>
<dbReference type="AlphaFoldDB" id="A0A1B7NDR3"/>
<sequence>MPFSFGKVIAVRLKRFTKNRRDDSIPAGISNAFPSPALASDSSPAHAVSARRESGLQVPTRGTSDAVQLSLSVLQAMAGPIPLAGGPIQAAINGLLATLQAINRHTQNKAAIASLKMRLYRLCQHLCNAPTARDHLEQLRRDALISVLEATSEQLTRLSKRFLVYQSVTQAITSCSSDLDQYLQEYSLSAQMQMQNVVVETRDILVQQFRGPTAMQPGTFTPGCFTLVDATGRERLIPVDFGTSYEQLKKLLETWFVSNTNETRIQRQYMEQGLYNLCIDMGTQVTTLESQHDRWLQIEAGMKIVMRVIFQVDMASSSAPYRCHSCGALNYSLQSIGIEGMHQGWTVSCRECKRRYQISVTSTRLGSRQAIAAMPLITHFDVREIEMSKQACYIPTSPWE</sequence>
<dbReference type="InParanoid" id="A0A1B7NDR3"/>
<dbReference type="OrthoDB" id="2998888at2759"/>
<dbReference type="EMBL" id="KV448148">
    <property type="protein sequence ID" value="OAX42874.1"/>
    <property type="molecule type" value="Genomic_DNA"/>
</dbReference>
<proteinExistence type="predicted"/>
<feature type="domain" description="Ubiquitin-like" evidence="2">
    <location>
        <begin position="225"/>
        <end position="310"/>
    </location>
</feature>
<reference evidence="3 4" key="1">
    <citation type="submission" date="2016-06" db="EMBL/GenBank/DDBJ databases">
        <title>Comparative genomics of the ectomycorrhizal sister species Rhizopogon vinicolor and Rhizopogon vesiculosus (Basidiomycota: Boletales) reveals a divergence of the mating type B locus.</title>
        <authorList>
            <consortium name="DOE Joint Genome Institute"/>
            <person name="Mujic A.B."/>
            <person name="Kuo A."/>
            <person name="Tritt A."/>
            <person name="Lipzen A."/>
            <person name="Chen C."/>
            <person name="Johnson J."/>
            <person name="Sharma A."/>
            <person name="Barry K."/>
            <person name="Grigoriev I.V."/>
            <person name="Spatafora J.W."/>
        </authorList>
    </citation>
    <scope>NUCLEOTIDE SEQUENCE [LARGE SCALE GENOMIC DNA]</scope>
    <source>
        <strain evidence="3 4">AM-OR11-026</strain>
    </source>
</reference>
<name>A0A1B7NDR3_9AGAM</name>
<keyword evidence="4" id="KW-1185">Reference proteome</keyword>
<dbReference type="Pfam" id="PF22893">
    <property type="entry name" value="ULD_2"/>
    <property type="match status" value="1"/>
</dbReference>
<evidence type="ECO:0000313" key="4">
    <source>
        <dbReference type="Proteomes" id="UP000092154"/>
    </source>
</evidence>
<feature type="compositionally biased region" description="Low complexity" evidence="1">
    <location>
        <begin position="36"/>
        <end position="47"/>
    </location>
</feature>
<protein>
    <recommendedName>
        <fullName evidence="2">Ubiquitin-like domain-containing protein</fullName>
    </recommendedName>
</protein>
<evidence type="ECO:0000256" key="1">
    <source>
        <dbReference type="SAM" id="MobiDB-lite"/>
    </source>
</evidence>
<evidence type="ECO:0000259" key="2">
    <source>
        <dbReference type="Pfam" id="PF22893"/>
    </source>
</evidence>
<dbReference type="InterPro" id="IPR054464">
    <property type="entry name" value="ULD_fung"/>
</dbReference>
<gene>
    <name evidence="3" type="ORF">K503DRAFT_766393</name>
</gene>